<comment type="caution">
    <text evidence="2">The sequence shown here is derived from an EMBL/GenBank/DDBJ whole genome shotgun (WGS) entry which is preliminary data.</text>
</comment>
<dbReference type="Gene3D" id="3.20.20.100">
    <property type="entry name" value="NADP-dependent oxidoreductase domain"/>
    <property type="match status" value="1"/>
</dbReference>
<sequence>MNYRPFGKTGLSVSEISFGTVSLGVDYGIETPGGFGRPDEQEAIHLLEEALESGINLYDTAPAYGESERLLGLALGAKKDAIFATKITIPPGISSENELKIILESSLESSLEKLRRDYVDILQIHNATVETLAQTPITEVLSAIKKTGRVRCLGATVYTVDEALAVIAAGEYESLQVAFSILDQRMADRVFPAAYSAGIAVMCRSALLKGVLSPKAQWLPEELKFLRERVDELVKLFGISYEDLPSFATRYCLSSSQISTVLTGARTSEELQEALSSALLGVLPEHICSSAGRLSLADEKHWNPSCWPIK</sequence>
<dbReference type="RefSeq" id="WP_214170703.1">
    <property type="nucleotide sequence ID" value="NZ_JAHCVJ010000002.1"/>
</dbReference>
<reference evidence="2 3" key="1">
    <citation type="submission" date="2021-05" db="EMBL/GenBank/DDBJ databases">
        <title>The draft genome of Geobacter pelophilus DSM 12255.</title>
        <authorList>
            <person name="Xu Z."/>
            <person name="Masuda Y."/>
            <person name="Itoh H."/>
            <person name="Senoo K."/>
        </authorList>
    </citation>
    <scope>NUCLEOTIDE SEQUENCE [LARGE SCALE GENOMIC DNA]</scope>
    <source>
        <strain evidence="2 3">DSM 12255</strain>
    </source>
</reference>
<keyword evidence="3" id="KW-1185">Reference proteome</keyword>
<proteinExistence type="predicted"/>
<gene>
    <name evidence="2" type="ORF">KI809_06385</name>
</gene>
<dbReference type="CDD" id="cd19097">
    <property type="entry name" value="AKR_unchar"/>
    <property type="match status" value="1"/>
</dbReference>
<feature type="domain" description="NADP-dependent oxidoreductase" evidence="1">
    <location>
        <begin position="15"/>
        <end position="280"/>
    </location>
</feature>
<dbReference type="EMBL" id="JAHCVJ010000002">
    <property type="protein sequence ID" value="MBT0663927.1"/>
    <property type="molecule type" value="Genomic_DNA"/>
</dbReference>
<dbReference type="PANTHER" id="PTHR43312">
    <property type="entry name" value="D-THREO-ALDOSE 1-DEHYDROGENASE"/>
    <property type="match status" value="1"/>
</dbReference>
<dbReference type="PRINTS" id="PR00069">
    <property type="entry name" value="ALDKETRDTASE"/>
</dbReference>
<dbReference type="InterPro" id="IPR023210">
    <property type="entry name" value="NADP_OxRdtase_dom"/>
</dbReference>
<protein>
    <submittedName>
        <fullName evidence="2">Aldo/keto reductase</fullName>
    </submittedName>
</protein>
<dbReference type="InterPro" id="IPR020471">
    <property type="entry name" value="AKR"/>
</dbReference>
<dbReference type="Pfam" id="PF00248">
    <property type="entry name" value="Aldo_ket_red"/>
    <property type="match status" value="1"/>
</dbReference>
<dbReference type="PANTHER" id="PTHR43312:SF1">
    <property type="entry name" value="NADP-DEPENDENT OXIDOREDUCTASE DOMAIN-CONTAINING PROTEIN"/>
    <property type="match status" value="1"/>
</dbReference>
<organism evidence="2 3">
    <name type="scientific">Geoanaerobacter pelophilus</name>
    <dbReference type="NCBI Taxonomy" id="60036"/>
    <lineage>
        <taxon>Bacteria</taxon>
        <taxon>Pseudomonadati</taxon>
        <taxon>Thermodesulfobacteriota</taxon>
        <taxon>Desulfuromonadia</taxon>
        <taxon>Geobacterales</taxon>
        <taxon>Geobacteraceae</taxon>
        <taxon>Geoanaerobacter</taxon>
    </lineage>
</organism>
<name>A0AAW4L315_9BACT</name>
<evidence type="ECO:0000313" key="2">
    <source>
        <dbReference type="EMBL" id="MBT0663927.1"/>
    </source>
</evidence>
<evidence type="ECO:0000313" key="3">
    <source>
        <dbReference type="Proteomes" id="UP000811899"/>
    </source>
</evidence>
<dbReference type="InterPro" id="IPR053135">
    <property type="entry name" value="AKR2_Oxidoreductase"/>
</dbReference>
<dbReference type="AlphaFoldDB" id="A0AAW4L315"/>
<accession>A0AAW4L315</accession>
<dbReference type="InterPro" id="IPR036812">
    <property type="entry name" value="NAD(P)_OxRdtase_dom_sf"/>
</dbReference>
<evidence type="ECO:0000259" key="1">
    <source>
        <dbReference type="Pfam" id="PF00248"/>
    </source>
</evidence>
<dbReference type="SUPFAM" id="SSF51430">
    <property type="entry name" value="NAD(P)-linked oxidoreductase"/>
    <property type="match status" value="1"/>
</dbReference>
<dbReference type="Proteomes" id="UP000811899">
    <property type="component" value="Unassembled WGS sequence"/>
</dbReference>
<dbReference type="GO" id="GO:0016491">
    <property type="term" value="F:oxidoreductase activity"/>
    <property type="evidence" value="ECO:0007669"/>
    <property type="project" value="InterPro"/>
</dbReference>